<sequence length="267" mass="29799">MAPKLVYPPIPTFQPIPPIIPRLKIIPITHNIVSFTHSLIPTTVFGDSSSGFRHTRVAEQSSGLVGAADKEIEDYRTTEQLKSDLYQALQGINRGIFGVQSAKKSEIEGLVALLESQNPTSEPTSNLNKVGGSWRLVYSTITILGSKRTKLGLRDFVVLGDFYQTIDADKGKAVNEIKFSVRGLNLLNGQLTIESSFNIASKSVKASLLSDYYSHLQLMNLFRRNHELLLKIFNPEGWLEISYVDDTMKIGRDDKGNIFILERTEKT</sequence>
<evidence type="ECO:0000256" key="4">
    <source>
        <dbReference type="ARBA" id="ARBA00022946"/>
    </source>
</evidence>
<evidence type="ECO:0000313" key="6">
    <source>
        <dbReference type="EMBL" id="KAF5727692.1"/>
    </source>
</evidence>
<comment type="subcellular location">
    <subcellularLocation>
        <location evidence="1">Plastid</location>
    </subcellularLocation>
</comment>
<dbReference type="FunCoup" id="A0A7J7C0R0">
    <property type="interactions" value="987"/>
</dbReference>
<keyword evidence="4" id="KW-0809">Transit peptide</keyword>
<comment type="caution">
    <text evidence="6">The sequence shown here is derived from an EMBL/GenBank/DDBJ whole genome shotgun (WGS) entry which is preliminary data.</text>
</comment>
<evidence type="ECO:0000259" key="5">
    <source>
        <dbReference type="Pfam" id="PF04755"/>
    </source>
</evidence>
<reference evidence="6 7" key="1">
    <citation type="journal article" date="2020" name="Nat. Commun.">
        <title>Genome of Tripterygium wilfordii and identification of cytochrome P450 involved in triptolide biosynthesis.</title>
        <authorList>
            <person name="Tu L."/>
            <person name="Su P."/>
            <person name="Zhang Z."/>
            <person name="Gao L."/>
            <person name="Wang J."/>
            <person name="Hu T."/>
            <person name="Zhou J."/>
            <person name="Zhang Y."/>
            <person name="Zhao Y."/>
            <person name="Liu Y."/>
            <person name="Song Y."/>
            <person name="Tong Y."/>
            <person name="Lu Y."/>
            <person name="Yang J."/>
            <person name="Xu C."/>
            <person name="Jia M."/>
            <person name="Peters R.J."/>
            <person name="Huang L."/>
            <person name="Gao W."/>
        </authorList>
    </citation>
    <scope>NUCLEOTIDE SEQUENCE [LARGE SCALE GENOMIC DNA]</scope>
    <source>
        <strain evidence="7">cv. XIE 37</strain>
        <tissue evidence="6">Leaf</tissue>
    </source>
</reference>
<accession>A0A7J7C0R0</accession>
<dbReference type="PANTHER" id="PTHR31906">
    <property type="entry name" value="PLASTID-LIPID-ASSOCIATED PROTEIN 4, CHLOROPLASTIC-RELATED"/>
    <property type="match status" value="1"/>
</dbReference>
<dbReference type="AlphaFoldDB" id="A0A7J7C0R0"/>
<feature type="domain" description="Plastid lipid-associated protein/fibrillin conserved" evidence="5">
    <location>
        <begin position="79"/>
        <end position="261"/>
    </location>
</feature>
<dbReference type="Pfam" id="PF04755">
    <property type="entry name" value="PAP_fibrillin"/>
    <property type="match status" value="1"/>
</dbReference>
<proteinExistence type="inferred from homology"/>
<organism evidence="6 7">
    <name type="scientific">Tripterygium wilfordii</name>
    <name type="common">Thunder God vine</name>
    <dbReference type="NCBI Taxonomy" id="458696"/>
    <lineage>
        <taxon>Eukaryota</taxon>
        <taxon>Viridiplantae</taxon>
        <taxon>Streptophyta</taxon>
        <taxon>Embryophyta</taxon>
        <taxon>Tracheophyta</taxon>
        <taxon>Spermatophyta</taxon>
        <taxon>Magnoliopsida</taxon>
        <taxon>eudicotyledons</taxon>
        <taxon>Gunneridae</taxon>
        <taxon>Pentapetalae</taxon>
        <taxon>rosids</taxon>
        <taxon>fabids</taxon>
        <taxon>Celastrales</taxon>
        <taxon>Celastraceae</taxon>
        <taxon>Tripterygium</taxon>
    </lineage>
</organism>
<name>A0A7J7C0R0_TRIWF</name>
<keyword evidence="3" id="KW-0934">Plastid</keyword>
<dbReference type="InterPro" id="IPR006843">
    <property type="entry name" value="PAP/fibrillin_dom"/>
</dbReference>
<protein>
    <submittedName>
        <fullName evidence="6">Plastid-lipid-associated protein 7 chloroplastic-like</fullName>
    </submittedName>
</protein>
<dbReference type="EMBL" id="JAAARO010000022">
    <property type="protein sequence ID" value="KAF5727692.1"/>
    <property type="molecule type" value="Genomic_DNA"/>
</dbReference>
<dbReference type="InterPro" id="IPR039633">
    <property type="entry name" value="PAP"/>
</dbReference>
<dbReference type="Proteomes" id="UP000593562">
    <property type="component" value="Unassembled WGS sequence"/>
</dbReference>
<evidence type="ECO:0000256" key="2">
    <source>
        <dbReference type="ARBA" id="ARBA00005845"/>
    </source>
</evidence>
<evidence type="ECO:0000313" key="7">
    <source>
        <dbReference type="Proteomes" id="UP000593562"/>
    </source>
</evidence>
<evidence type="ECO:0000256" key="3">
    <source>
        <dbReference type="ARBA" id="ARBA00022640"/>
    </source>
</evidence>
<gene>
    <name evidence="6" type="ORF">HS088_TW22G01389</name>
</gene>
<keyword evidence="7" id="KW-1185">Reference proteome</keyword>
<dbReference type="GO" id="GO:0009536">
    <property type="term" value="C:plastid"/>
    <property type="evidence" value="ECO:0007669"/>
    <property type="project" value="UniProtKB-SubCell"/>
</dbReference>
<evidence type="ECO:0000256" key="1">
    <source>
        <dbReference type="ARBA" id="ARBA00004474"/>
    </source>
</evidence>
<comment type="similarity">
    <text evidence="2">Belongs to the PAP/fibrillin family.</text>
</comment>
<dbReference type="InParanoid" id="A0A7J7C0R0"/>